<proteinExistence type="inferred from homology"/>
<feature type="domain" description="SHSP" evidence="11">
    <location>
        <begin position="53"/>
        <end position="161"/>
    </location>
</feature>
<evidence type="ECO:0000313" key="13">
    <source>
        <dbReference type="RefSeq" id="XP_030633379.1"/>
    </source>
</evidence>
<dbReference type="InParanoid" id="A0A6J2VNJ1"/>
<keyword evidence="12" id="KW-1185">Reference proteome</keyword>
<dbReference type="OrthoDB" id="1431247at2759"/>
<dbReference type="GO" id="GO:0051082">
    <property type="term" value="F:unfolded protein binding"/>
    <property type="evidence" value="ECO:0007669"/>
    <property type="project" value="TreeGrafter"/>
</dbReference>
<evidence type="ECO:0000259" key="11">
    <source>
        <dbReference type="PROSITE" id="PS01031"/>
    </source>
</evidence>
<feature type="binding site" evidence="8">
    <location>
        <position position="103"/>
    </location>
    <ligand>
        <name>Zn(2+)</name>
        <dbReference type="ChEBI" id="CHEBI:29105"/>
        <label>1</label>
    </ligand>
</feature>
<evidence type="ECO:0000256" key="6">
    <source>
        <dbReference type="ARBA" id="ARBA00030175"/>
    </source>
</evidence>
<dbReference type="GO" id="GO:0005737">
    <property type="term" value="C:cytoplasm"/>
    <property type="evidence" value="ECO:0007669"/>
    <property type="project" value="TreeGrafter"/>
</dbReference>
<dbReference type="Pfam" id="PF00525">
    <property type="entry name" value="Crystallin"/>
    <property type="match status" value="1"/>
</dbReference>
<dbReference type="AlphaFoldDB" id="A0A6J2VNJ1"/>
<dbReference type="InterPro" id="IPR008978">
    <property type="entry name" value="HSP20-like_chaperone"/>
</dbReference>
<feature type="binding site" evidence="8">
    <location>
        <position position="108"/>
    </location>
    <ligand>
        <name>Zn(2+)</name>
        <dbReference type="ChEBI" id="CHEBI:29105"/>
        <label>1</label>
    </ligand>
</feature>
<evidence type="ECO:0000256" key="9">
    <source>
        <dbReference type="PROSITE-ProRule" id="PRU00285"/>
    </source>
</evidence>
<evidence type="ECO:0000256" key="10">
    <source>
        <dbReference type="RuleBase" id="RU003616"/>
    </source>
</evidence>
<dbReference type="Pfam" id="PF00011">
    <property type="entry name" value="HSP20"/>
    <property type="match status" value="1"/>
</dbReference>
<keyword evidence="2" id="KW-0273">Eye lens protein</keyword>
<dbReference type="GO" id="GO:0005212">
    <property type="term" value="F:structural constituent of eye lens"/>
    <property type="evidence" value="ECO:0007669"/>
    <property type="project" value="UniProtKB-KW"/>
</dbReference>
<evidence type="ECO:0000256" key="3">
    <source>
        <dbReference type="ARBA" id="ARBA00022723"/>
    </source>
</evidence>
<evidence type="ECO:0000256" key="4">
    <source>
        <dbReference type="ARBA" id="ARBA00022833"/>
    </source>
</evidence>
<name>A0A6J2VNJ1_CHACN</name>
<dbReference type="RefSeq" id="XP_030633379.1">
    <property type="nucleotide sequence ID" value="XM_030777519.1"/>
</dbReference>
<dbReference type="InterPro" id="IPR002068">
    <property type="entry name" value="A-crystallin/Hsp20_dom"/>
</dbReference>
<dbReference type="InterPro" id="IPR001436">
    <property type="entry name" value="Alpha-crystallin/sHSP_animal"/>
</dbReference>
<feature type="binding site" evidence="8">
    <location>
        <position position="101"/>
    </location>
    <ligand>
        <name>Zn(2+)</name>
        <dbReference type="ChEBI" id="CHEBI:29105"/>
        <label>1</label>
    </ligand>
</feature>
<dbReference type="InterPro" id="IPR055269">
    <property type="entry name" value="Alpha-crystallin/HSP_16"/>
</dbReference>
<accession>A0A6J2VNJ1</accession>
<gene>
    <name evidence="13" type="primary">cryaba</name>
</gene>
<evidence type="ECO:0000256" key="2">
    <source>
        <dbReference type="ARBA" id="ARBA00022613"/>
    </source>
</evidence>
<comment type="similarity">
    <text evidence="7 9 10">Belongs to the small heat shock protein (HSP20) family.</text>
</comment>
<dbReference type="PRINTS" id="PR00299">
    <property type="entry name" value="ACRYSTALLIN"/>
</dbReference>
<dbReference type="GeneID" id="115814620"/>
<evidence type="ECO:0000256" key="7">
    <source>
        <dbReference type="PIRNR" id="PIRNR036514"/>
    </source>
</evidence>
<dbReference type="SUPFAM" id="SSF49764">
    <property type="entry name" value="HSP20-like chaperones"/>
    <property type="match status" value="1"/>
</dbReference>
<sequence>MDIAIQNPWFRRPWFPGFFPNRIYDQHFGEHILDNELFSPFYSMFYFRPYFWRMPQWIDSGMSEIRIDRDRFIINLDVKHFSPEELTVKIDGDAIVIHGKHEERQDEHGCVSREFCRKYKVPAGVDYGVFTSSLSSDGVLCISAPRNLLDVPERTIPISCDDKGSAQK</sequence>
<dbReference type="GO" id="GO:0005634">
    <property type="term" value="C:nucleus"/>
    <property type="evidence" value="ECO:0007669"/>
    <property type="project" value="TreeGrafter"/>
</dbReference>
<dbReference type="FunCoup" id="A0A6J2VNJ1">
    <property type="interactions" value="720"/>
</dbReference>
<dbReference type="GO" id="GO:0042026">
    <property type="term" value="P:protein refolding"/>
    <property type="evidence" value="ECO:0007669"/>
    <property type="project" value="TreeGrafter"/>
</dbReference>
<dbReference type="CTD" id="30393"/>
<keyword evidence="3 8" id="KW-0479">Metal-binding</keyword>
<evidence type="ECO:0000313" key="12">
    <source>
        <dbReference type="Proteomes" id="UP000504632"/>
    </source>
</evidence>
<protein>
    <recommendedName>
        <fullName evidence="1">Alpha-crystallin B chain</fullName>
    </recommendedName>
    <alternativeName>
        <fullName evidence="6">Alpha(B)-crystallin</fullName>
    </alternativeName>
</protein>
<dbReference type="PANTHER" id="PTHR45640">
    <property type="entry name" value="HEAT SHOCK PROTEIN HSP-12.2-RELATED"/>
    <property type="match status" value="1"/>
</dbReference>
<keyword evidence="5" id="KW-0007">Acetylation</keyword>
<dbReference type="GO" id="GO:0009408">
    <property type="term" value="P:response to heat"/>
    <property type="evidence" value="ECO:0007669"/>
    <property type="project" value="TreeGrafter"/>
</dbReference>
<dbReference type="PANTHER" id="PTHR45640:SF5">
    <property type="entry name" value="ALPHA-CRYSTALLIN B CHAIN"/>
    <property type="match status" value="1"/>
</dbReference>
<evidence type="ECO:0000256" key="5">
    <source>
        <dbReference type="ARBA" id="ARBA00022990"/>
    </source>
</evidence>
<reference evidence="13" key="1">
    <citation type="submission" date="2025-08" db="UniProtKB">
        <authorList>
            <consortium name="RefSeq"/>
        </authorList>
    </citation>
    <scope>IDENTIFICATION</scope>
</reference>
<dbReference type="InterPro" id="IPR003090">
    <property type="entry name" value="Alpha-crystallin_N"/>
</dbReference>
<dbReference type="GO" id="GO:0043066">
    <property type="term" value="P:negative regulation of apoptotic process"/>
    <property type="evidence" value="ECO:0007669"/>
    <property type="project" value="TreeGrafter"/>
</dbReference>
<evidence type="ECO:0000256" key="1">
    <source>
        <dbReference type="ARBA" id="ARBA00018516"/>
    </source>
</evidence>
<dbReference type="PIRSF" id="PIRSF036514">
    <property type="entry name" value="Sm_HSP_B1"/>
    <property type="match status" value="1"/>
</dbReference>
<dbReference type="PROSITE" id="PS01031">
    <property type="entry name" value="SHSP"/>
    <property type="match status" value="1"/>
</dbReference>
<dbReference type="Gene3D" id="2.60.40.790">
    <property type="match status" value="1"/>
</dbReference>
<evidence type="ECO:0000256" key="8">
    <source>
        <dbReference type="PIRSR" id="PIRSR036514-1"/>
    </source>
</evidence>
<keyword evidence="4 8" id="KW-0862">Zinc</keyword>
<dbReference type="Proteomes" id="UP000504632">
    <property type="component" value="Chromosome 6"/>
</dbReference>
<organism evidence="12 13">
    <name type="scientific">Chanos chanos</name>
    <name type="common">Milkfish</name>
    <name type="synonym">Mugil chanos</name>
    <dbReference type="NCBI Taxonomy" id="29144"/>
    <lineage>
        <taxon>Eukaryota</taxon>
        <taxon>Metazoa</taxon>
        <taxon>Chordata</taxon>
        <taxon>Craniata</taxon>
        <taxon>Vertebrata</taxon>
        <taxon>Euteleostomi</taxon>
        <taxon>Actinopterygii</taxon>
        <taxon>Neopterygii</taxon>
        <taxon>Teleostei</taxon>
        <taxon>Ostariophysi</taxon>
        <taxon>Gonorynchiformes</taxon>
        <taxon>Chanidae</taxon>
        <taxon>Chanos</taxon>
    </lineage>
</organism>
<dbReference type="GO" id="GO:0046872">
    <property type="term" value="F:metal ion binding"/>
    <property type="evidence" value="ECO:0007669"/>
    <property type="project" value="UniProtKB-KW"/>
</dbReference>